<dbReference type="Gene3D" id="3.80.10.10">
    <property type="entry name" value="Ribonuclease Inhibitor"/>
    <property type="match status" value="4"/>
</dbReference>
<reference evidence="3 4" key="1">
    <citation type="journal article" date="2018" name="Plant J.">
        <title>Genome sequences of Chlorella sorokiniana UTEX 1602 and Micractinium conductrix SAG 241.80: implications to maltose excretion by a green alga.</title>
        <authorList>
            <person name="Arriola M.B."/>
            <person name="Velmurugan N."/>
            <person name="Zhang Y."/>
            <person name="Plunkett M.H."/>
            <person name="Hondzo H."/>
            <person name="Barney B.M."/>
        </authorList>
    </citation>
    <scope>NUCLEOTIDE SEQUENCE [LARGE SCALE GENOMIC DNA]</scope>
    <source>
        <strain evidence="3 4">SAG 241.80</strain>
    </source>
</reference>
<protein>
    <submittedName>
        <fullName evidence="3">F-box LRR-repeat 13</fullName>
    </submittedName>
</protein>
<dbReference type="PANTHER" id="PTHR12904:SF23">
    <property type="entry name" value="PROTEIN ZER-1 HOMOLOG"/>
    <property type="match status" value="1"/>
</dbReference>
<name>A0A2P6V1L1_9CHLO</name>
<dbReference type="SMART" id="SM00368">
    <property type="entry name" value="LRR_RI"/>
    <property type="match status" value="6"/>
</dbReference>
<dbReference type="GO" id="GO:0005930">
    <property type="term" value="C:axoneme"/>
    <property type="evidence" value="ECO:0007669"/>
    <property type="project" value="UniProtKB-SubCell"/>
</dbReference>
<keyword evidence="4" id="KW-1185">Reference proteome</keyword>
<dbReference type="EMBL" id="LHPF02000044">
    <property type="protein sequence ID" value="PSC67981.1"/>
    <property type="molecule type" value="Genomic_DNA"/>
</dbReference>
<dbReference type="SMART" id="SM00367">
    <property type="entry name" value="LRR_CC"/>
    <property type="match status" value="5"/>
</dbReference>
<dbReference type="PANTHER" id="PTHR12904">
    <property type="match status" value="1"/>
</dbReference>
<proteinExistence type="predicted"/>
<organism evidence="3 4">
    <name type="scientific">Micractinium conductrix</name>
    <dbReference type="NCBI Taxonomy" id="554055"/>
    <lineage>
        <taxon>Eukaryota</taxon>
        <taxon>Viridiplantae</taxon>
        <taxon>Chlorophyta</taxon>
        <taxon>core chlorophytes</taxon>
        <taxon>Trebouxiophyceae</taxon>
        <taxon>Chlorellales</taxon>
        <taxon>Chlorellaceae</taxon>
        <taxon>Chlorella clade</taxon>
        <taxon>Micractinium</taxon>
    </lineage>
</organism>
<feature type="region of interest" description="Disordered" evidence="2">
    <location>
        <begin position="595"/>
        <end position="619"/>
    </location>
</feature>
<accession>A0A2P6V1L1</accession>
<evidence type="ECO:0000313" key="3">
    <source>
        <dbReference type="EMBL" id="PSC67981.1"/>
    </source>
</evidence>
<comment type="caution">
    <text evidence="3">The sequence shown here is derived from an EMBL/GenBank/DDBJ whole genome shotgun (WGS) entry which is preliminary data.</text>
</comment>
<dbReference type="OrthoDB" id="567075at2759"/>
<dbReference type="SUPFAM" id="SSF52047">
    <property type="entry name" value="RNI-like"/>
    <property type="match status" value="2"/>
</dbReference>
<sequence>MGDASQSSGPATLVELCLQVSVEHDYWQAQRRQLACLPEEAANDLLRRLLQQRRLGAPQLALFRHCATVVDLSSAAVGAAWLAELGACSALRELRLARCNRLRNAHLQPLAALAPTLQSLDLSGCPGLSSAALAAHLAPLTALRRLDVSGTALASPGLASLAAALTALTSLRADCTAVDDACCQAVGGCLLALRQLGMAGSSVGDAGVQHLEQLQHLTDLDLGHTLVRCPPVLPSLRRLTMEGCTLGLADESAQEAVWLHLGAALPCLEELRLAGASLAPPHGERLLRLLLAGSAASLRQLDLRGVEMRDGLAALEGGTQLSWLDLSGTPAADQDLCHLALLPLSWLSLAGTAVGDAGLAQLLAATSLSYLDLRDTRVADGAWPALAQLPRLTWLDMSGSQATFAAAPKGHSQLASLTSLTLTPSQLDHRGCRNLAAAAPQLRELRLGSRAVDDRALKALCSGLQQLGSLSLSHCSVTDPGLRSAMPRCTASLRRLSLHDCWLASAEGLQAAAAAAAQAGGRLEWVERDGTAVPLPQPVAVPAGPQRSSSGADSTPPAAPRERPRPAASAGVLPPAVLEFDERLAYSTEELLSLGEAGQRGSPAAQRMRQLLPPDLRAP</sequence>
<evidence type="ECO:0000313" key="4">
    <source>
        <dbReference type="Proteomes" id="UP000239649"/>
    </source>
</evidence>
<dbReference type="InterPro" id="IPR051341">
    <property type="entry name" value="Zyg-11_UBL_adapter"/>
</dbReference>
<dbReference type="AlphaFoldDB" id="A0A2P6V1L1"/>
<dbReference type="STRING" id="554055.A0A2P6V1L1"/>
<comment type="subcellular location">
    <subcellularLocation>
        <location evidence="1">Cytoplasm</location>
        <location evidence="1">Cytoskeleton</location>
        <location evidence="1">Cilium axoneme</location>
    </subcellularLocation>
</comment>
<evidence type="ECO:0000256" key="2">
    <source>
        <dbReference type="SAM" id="MobiDB-lite"/>
    </source>
</evidence>
<feature type="compositionally biased region" description="Low complexity" evidence="2">
    <location>
        <begin position="534"/>
        <end position="545"/>
    </location>
</feature>
<evidence type="ECO:0000256" key="1">
    <source>
        <dbReference type="ARBA" id="ARBA00004430"/>
    </source>
</evidence>
<dbReference type="InterPro" id="IPR006553">
    <property type="entry name" value="Leu-rich_rpt_Cys-con_subtyp"/>
</dbReference>
<dbReference type="InterPro" id="IPR032675">
    <property type="entry name" value="LRR_dom_sf"/>
</dbReference>
<gene>
    <name evidence="3" type="ORF">C2E20_8424</name>
</gene>
<feature type="region of interest" description="Disordered" evidence="2">
    <location>
        <begin position="534"/>
        <end position="574"/>
    </location>
</feature>
<dbReference type="Proteomes" id="UP000239649">
    <property type="component" value="Unassembled WGS sequence"/>
</dbReference>